<evidence type="ECO:0000313" key="7">
    <source>
        <dbReference type="EMBL" id="SQJ02417.1"/>
    </source>
</evidence>
<feature type="binding site" evidence="4">
    <location>
        <position position="279"/>
    </location>
    <ligand>
        <name>Zn(2+)</name>
        <dbReference type="ChEBI" id="CHEBI:29105"/>
        <label>1</label>
        <note>catalytic</note>
    </ligand>
</feature>
<comment type="PTM">
    <text evidence="5">Carbamylation allows a single lysine to coordinate two zinc ions.</text>
</comment>
<feature type="binding site" description="via carbamate group" evidence="4">
    <location>
        <position position="154"/>
    </location>
    <ligand>
        <name>Zn(2+)</name>
        <dbReference type="ChEBI" id="CHEBI:29105"/>
        <label>2</label>
        <note>catalytic</note>
    </ligand>
</feature>
<comment type="subcellular location">
    <subcellularLocation>
        <location evidence="1">Cytoplasm</location>
    </subcellularLocation>
</comment>
<dbReference type="InterPro" id="IPR011059">
    <property type="entry name" value="Metal-dep_hydrolase_composite"/>
</dbReference>
<dbReference type="PANTHER" id="PTHR11647:SF1">
    <property type="entry name" value="COLLAPSIN RESPONSE MEDIATOR PROTEIN"/>
    <property type="match status" value="1"/>
</dbReference>
<keyword evidence="1 4" id="KW-0479">Metal-binding</keyword>
<dbReference type="Proteomes" id="UP000249008">
    <property type="component" value="Chromosome 1"/>
</dbReference>
<evidence type="ECO:0000256" key="2">
    <source>
        <dbReference type="PIRSR" id="PIRSR001238-1"/>
    </source>
</evidence>
<evidence type="ECO:0000256" key="5">
    <source>
        <dbReference type="PIRSR" id="PIRSR001238-50"/>
    </source>
</evidence>
<keyword evidence="1 7" id="KW-0378">Hydrolase</keyword>
<feature type="binding site" evidence="4">
    <location>
        <position position="193"/>
    </location>
    <ligand>
        <name>Zn(2+)</name>
        <dbReference type="ChEBI" id="CHEBI:29105"/>
        <label>2</label>
        <note>catalytic</note>
    </ligand>
</feature>
<comment type="PTM">
    <text evidence="1">Carboxylation allows a single lysine to coordinate two zinc ions.</text>
</comment>
<dbReference type="InterPro" id="IPR050378">
    <property type="entry name" value="Metallo-dep_Hydrolases_sf"/>
</dbReference>
<dbReference type="SUPFAM" id="SSF51556">
    <property type="entry name" value="Metallo-dependent hydrolases"/>
    <property type="match status" value="1"/>
</dbReference>
<name>A0AAX2JBZ3_9FUSO</name>
<feature type="binding site" evidence="3">
    <location>
        <position position="98"/>
    </location>
    <ligand>
        <name>substrate</name>
    </ligand>
</feature>
<dbReference type="Gene3D" id="3.20.20.140">
    <property type="entry name" value="Metal-dependent hydrolases"/>
    <property type="match status" value="1"/>
</dbReference>
<dbReference type="Pfam" id="PF01979">
    <property type="entry name" value="Amidohydro_1"/>
    <property type="match status" value="1"/>
</dbReference>
<feature type="modified residue" description="N6-carboxylysine" evidence="5">
    <location>
        <position position="154"/>
    </location>
</feature>
<dbReference type="GO" id="GO:0005737">
    <property type="term" value="C:cytoplasm"/>
    <property type="evidence" value="ECO:0007669"/>
    <property type="project" value="UniProtKB-SubCell"/>
</dbReference>
<feature type="domain" description="Amidohydrolase-related" evidence="6">
    <location>
        <begin position="53"/>
        <end position="380"/>
    </location>
</feature>
<feature type="binding site" evidence="3">
    <location>
        <position position="161"/>
    </location>
    <ligand>
        <name>substrate</name>
    </ligand>
</feature>
<feature type="binding site" evidence="4">
    <location>
        <position position="60"/>
    </location>
    <ligand>
        <name>Zn(2+)</name>
        <dbReference type="ChEBI" id="CHEBI:29105"/>
        <label>1</label>
        <note>catalytic</note>
    </ligand>
</feature>
<comment type="function">
    <text evidence="1">Catalyzes the hydrolytic cleavage of a subset of L-isoaspartyl (L-beta-aspartyl) dipeptides. Used to degrade proteins damaged by L-isoaspartyl residues formation.</text>
</comment>
<dbReference type="KEGG" id="ful:C4N20_13960"/>
<feature type="active site" description="Proton acceptor" evidence="2">
    <location>
        <position position="279"/>
    </location>
</feature>
<keyword evidence="1 4" id="KW-0862">Zinc</keyword>
<dbReference type="EMBL" id="LS483487">
    <property type="protein sequence ID" value="SQJ02417.1"/>
    <property type="molecule type" value="Genomic_DNA"/>
</dbReference>
<dbReference type="GO" id="GO:0008798">
    <property type="term" value="F:beta-aspartyl-peptidase activity"/>
    <property type="evidence" value="ECO:0007669"/>
    <property type="project" value="InterPro"/>
</dbReference>
<dbReference type="Gene3D" id="2.30.40.10">
    <property type="entry name" value="Urease, subunit C, domain 1"/>
    <property type="match status" value="1"/>
</dbReference>
<dbReference type="GO" id="GO:0008237">
    <property type="term" value="F:metallopeptidase activity"/>
    <property type="evidence" value="ECO:0007669"/>
    <property type="project" value="UniProtKB-KW"/>
</dbReference>
<protein>
    <recommendedName>
        <fullName evidence="1">Isoaspartyl dipeptidase</fullName>
        <ecNumber evidence="1">3.4.19.-</ecNumber>
    </recommendedName>
</protein>
<sequence length="384" mass="41781">MFRLIKNVEVYSPKFLGAKDILFYNNKIVKIGNDINIDGFDCEVIDGTGKKAIPGYIDQHIHITGGGGEGSFKTRVPEAPLSKIVEAGVTTVVGVLGTDSTTRNVENLLAKAKSLKEEGISCYITTGAYEFPSPTITGTVKRDVTFIEEIIGVKLAISDHRASFINEDILEDLGSQVRTAGMFANKAGIVVLHMGDGDRILSQVLNVIKDSEIPIKHFIPTHVNRKAEVFEAALDFAKRGGYIDITSSFTEEDYMTAARGVVAAQKAGVPLDRITFSSDGYGSFSDYDAAGNLIRIGASPIDTDHEQIVELVKKHGFSLEDALQFLTVNPAKALKLYPNKGILAEDSDADMILLDENLDINDVFALGKQFVKNKKVIVKGTYEN</sequence>
<evidence type="ECO:0000256" key="4">
    <source>
        <dbReference type="PIRSR" id="PIRSR001238-3"/>
    </source>
</evidence>
<evidence type="ECO:0000256" key="1">
    <source>
        <dbReference type="PIRNR" id="PIRNR001238"/>
    </source>
</evidence>
<evidence type="ECO:0000313" key="8">
    <source>
        <dbReference type="Proteomes" id="UP000249008"/>
    </source>
</evidence>
<dbReference type="NCBIfam" id="TIGR01975">
    <property type="entry name" value="isoAsp_dipep"/>
    <property type="match status" value="1"/>
</dbReference>
<dbReference type="InterPro" id="IPR006680">
    <property type="entry name" value="Amidohydro-rel"/>
</dbReference>
<feature type="binding site" evidence="4">
    <location>
        <position position="222"/>
    </location>
    <ligand>
        <name>Zn(2+)</name>
        <dbReference type="ChEBI" id="CHEBI:29105"/>
        <label>2</label>
        <note>catalytic</note>
    </ligand>
</feature>
<dbReference type="GO" id="GO:0046872">
    <property type="term" value="F:metal ion binding"/>
    <property type="evidence" value="ECO:0007669"/>
    <property type="project" value="UniProtKB-KW"/>
</dbReference>
<keyword evidence="1" id="KW-0645">Protease</keyword>
<accession>A0AAX2JBZ3</accession>
<evidence type="ECO:0000259" key="6">
    <source>
        <dbReference type="Pfam" id="PF01979"/>
    </source>
</evidence>
<dbReference type="RefSeq" id="WP_005977489.1">
    <property type="nucleotide sequence ID" value="NZ_CABKNW010000002.1"/>
</dbReference>
<proteinExistence type="inferred from homology"/>
<dbReference type="InterPro" id="IPR010229">
    <property type="entry name" value="Pept_M38_dipep"/>
</dbReference>
<dbReference type="SUPFAM" id="SSF51338">
    <property type="entry name" value="Composite domain of metallo-dependent hydrolases"/>
    <property type="match status" value="1"/>
</dbReference>
<dbReference type="GO" id="GO:0016810">
    <property type="term" value="F:hydrolase activity, acting on carbon-nitrogen (but not peptide) bonds"/>
    <property type="evidence" value="ECO:0007669"/>
    <property type="project" value="InterPro"/>
</dbReference>
<feature type="binding site" evidence="4">
    <location>
        <position position="62"/>
    </location>
    <ligand>
        <name>Zn(2+)</name>
        <dbReference type="ChEBI" id="CHEBI:29105"/>
        <label>1</label>
        <note>catalytic</note>
    </ligand>
</feature>
<reference evidence="7 8" key="1">
    <citation type="submission" date="2018-06" db="EMBL/GenBank/DDBJ databases">
        <authorList>
            <consortium name="Pathogen Informatics"/>
            <person name="Doyle S."/>
        </authorList>
    </citation>
    <scope>NUCLEOTIDE SEQUENCE [LARGE SCALE GENOMIC DNA]</scope>
    <source>
        <strain evidence="7 8">NCTC12112</strain>
    </source>
</reference>
<feature type="binding site" evidence="3">
    <location>
        <position position="283"/>
    </location>
    <ligand>
        <name>substrate</name>
    </ligand>
</feature>
<feature type="binding site" evidence="3">
    <location>
        <position position="225"/>
    </location>
    <ligand>
        <name>substrate</name>
    </ligand>
</feature>
<dbReference type="EC" id="3.4.19.-" evidence="1"/>
<dbReference type="AlphaFoldDB" id="A0AAX2JBZ3"/>
<feature type="binding site" evidence="3">
    <location>
        <position position="129"/>
    </location>
    <ligand>
        <name>substrate</name>
    </ligand>
</feature>
<comment type="similarity">
    <text evidence="1">Belongs to the peptidase M38 family.</text>
</comment>
<evidence type="ECO:0000256" key="3">
    <source>
        <dbReference type="PIRSR" id="PIRSR001238-2"/>
    </source>
</evidence>
<keyword evidence="1" id="KW-0482">Metalloprotease</keyword>
<dbReference type="PIRSF" id="PIRSF001238">
    <property type="entry name" value="IadA"/>
    <property type="match status" value="1"/>
</dbReference>
<feature type="binding site" description="via carbamate group" evidence="4">
    <location>
        <position position="154"/>
    </location>
    <ligand>
        <name>Zn(2+)</name>
        <dbReference type="ChEBI" id="CHEBI:29105"/>
        <label>1</label>
        <note>catalytic</note>
    </ligand>
</feature>
<gene>
    <name evidence="7" type="primary">iadA</name>
    <name evidence="7" type="ORF">NCTC12112_01362</name>
</gene>
<dbReference type="GeneID" id="78455927"/>
<dbReference type="InterPro" id="IPR032466">
    <property type="entry name" value="Metal_Hydrolase"/>
</dbReference>
<feature type="binding site" evidence="3">
    <location>
        <begin position="67"/>
        <end position="69"/>
    </location>
    <ligand>
        <name>substrate</name>
    </ligand>
</feature>
<dbReference type="GO" id="GO:0006508">
    <property type="term" value="P:proteolysis"/>
    <property type="evidence" value="ECO:0007669"/>
    <property type="project" value="UniProtKB-KW"/>
</dbReference>
<organism evidence="7 8">
    <name type="scientific">Fusobacterium ulcerans</name>
    <dbReference type="NCBI Taxonomy" id="861"/>
    <lineage>
        <taxon>Bacteria</taxon>
        <taxon>Fusobacteriati</taxon>
        <taxon>Fusobacteriota</taxon>
        <taxon>Fusobacteriia</taxon>
        <taxon>Fusobacteriales</taxon>
        <taxon>Fusobacteriaceae</taxon>
        <taxon>Fusobacterium</taxon>
    </lineage>
</organism>
<comment type="cofactor">
    <cofactor evidence="1 4">
        <name>Zn(2+)</name>
        <dbReference type="ChEBI" id="CHEBI:29105"/>
    </cofactor>
    <text evidence="1 4">Binds 2 Zn(2+) ions per subunit.</text>
</comment>
<dbReference type="PANTHER" id="PTHR11647">
    <property type="entry name" value="HYDRANTOINASE/DIHYDROPYRIMIDINASE FAMILY MEMBER"/>
    <property type="match status" value="1"/>
</dbReference>